<organism evidence="6 7">
    <name type="scientific">Oidiodendron maius (strain Zn)</name>
    <dbReference type="NCBI Taxonomy" id="913774"/>
    <lineage>
        <taxon>Eukaryota</taxon>
        <taxon>Fungi</taxon>
        <taxon>Dikarya</taxon>
        <taxon>Ascomycota</taxon>
        <taxon>Pezizomycotina</taxon>
        <taxon>Leotiomycetes</taxon>
        <taxon>Leotiomycetes incertae sedis</taxon>
        <taxon>Myxotrichaceae</taxon>
        <taxon>Oidiodendron</taxon>
    </lineage>
</organism>
<evidence type="ECO:0000256" key="1">
    <source>
        <dbReference type="ARBA" id="ARBA00004141"/>
    </source>
</evidence>
<dbReference type="InterPro" id="IPR045863">
    <property type="entry name" value="CorA_TM1_TM2"/>
</dbReference>
<keyword evidence="7" id="KW-1185">Reference proteome</keyword>
<sequence length="218" mass="25173">MSNTGQISATSTLRKENYSVDLWIKLSQLRIGLESWKMQLQKMITSIDEFEQRILCVQSCDQRPEKEDDKNDTWKPTCKRAGQRIKKRLLEIVCDYDEKIRECTMVIDGMTLATHLSWNQIGYQNAQANLRIASDTKNDSSQMKSIALLTMVFLPATFVSSLFSMTFFNWYPQNGQGILSPYVWIYPVVTICITLVVVGIWYIFTKKCRVPSKDESIV</sequence>
<reference evidence="6 7" key="1">
    <citation type="submission" date="2014-04" db="EMBL/GenBank/DDBJ databases">
        <authorList>
            <consortium name="DOE Joint Genome Institute"/>
            <person name="Kuo A."/>
            <person name="Martino E."/>
            <person name="Perotto S."/>
            <person name="Kohler A."/>
            <person name="Nagy L.G."/>
            <person name="Floudas D."/>
            <person name="Copeland A."/>
            <person name="Barry K.W."/>
            <person name="Cichocki N."/>
            <person name="Veneault-Fourrey C."/>
            <person name="LaButti K."/>
            <person name="Lindquist E.A."/>
            <person name="Lipzen A."/>
            <person name="Lundell T."/>
            <person name="Morin E."/>
            <person name="Murat C."/>
            <person name="Sun H."/>
            <person name="Tunlid A."/>
            <person name="Henrissat B."/>
            <person name="Grigoriev I.V."/>
            <person name="Hibbett D.S."/>
            <person name="Martin F."/>
            <person name="Nordberg H.P."/>
            <person name="Cantor M.N."/>
            <person name="Hua S.X."/>
        </authorList>
    </citation>
    <scope>NUCLEOTIDE SEQUENCE [LARGE SCALE GENOMIC DNA]</scope>
    <source>
        <strain evidence="6 7">Zn</strain>
    </source>
</reference>
<keyword evidence="2 5" id="KW-0812">Transmembrane</keyword>
<dbReference type="EMBL" id="KN832870">
    <property type="protein sequence ID" value="KIN08700.1"/>
    <property type="molecule type" value="Genomic_DNA"/>
</dbReference>
<dbReference type="GO" id="GO:0016020">
    <property type="term" value="C:membrane"/>
    <property type="evidence" value="ECO:0007669"/>
    <property type="project" value="UniProtKB-SubCell"/>
</dbReference>
<evidence type="ECO:0000256" key="5">
    <source>
        <dbReference type="SAM" id="Phobius"/>
    </source>
</evidence>
<dbReference type="HOGENOM" id="CLU_104262_0_0_1"/>
<dbReference type="InParanoid" id="A0A0C3I0V4"/>
<reference evidence="7" key="2">
    <citation type="submission" date="2015-01" db="EMBL/GenBank/DDBJ databases">
        <title>Evolutionary Origins and Diversification of the Mycorrhizal Mutualists.</title>
        <authorList>
            <consortium name="DOE Joint Genome Institute"/>
            <consortium name="Mycorrhizal Genomics Consortium"/>
            <person name="Kohler A."/>
            <person name="Kuo A."/>
            <person name="Nagy L.G."/>
            <person name="Floudas D."/>
            <person name="Copeland A."/>
            <person name="Barry K.W."/>
            <person name="Cichocki N."/>
            <person name="Veneault-Fourrey C."/>
            <person name="LaButti K."/>
            <person name="Lindquist E.A."/>
            <person name="Lipzen A."/>
            <person name="Lundell T."/>
            <person name="Morin E."/>
            <person name="Murat C."/>
            <person name="Riley R."/>
            <person name="Ohm R."/>
            <person name="Sun H."/>
            <person name="Tunlid A."/>
            <person name="Henrissat B."/>
            <person name="Grigoriev I.V."/>
            <person name="Hibbett D.S."/>
            <person name="Martin F."/>
        </authorList>
    </citation>
    <scope>NUCLEOTIDE SEQUENCE [LARGE SCALE GENOMIC DNA]</scope>
    <source>
        <strain evidence="7">Zn</strain>
    </source>
</reference>
<comment type="subcellular location">
    <subcellularLocation>
        <location evidence="1">Membrane</location>
        <topology evidence="1">Multi-pass membrane protein</topology>
    </subcellularLocation>
</comment>
<evidence type="ECO:0000256" key="2">
    <source>
        <dbReference type="ARBA" id="ARBA00022692"/>
    </source>
</evidence>
<dbReference type="Gene3D" id="1.20.58.340">
    <property type="entry name" value="Magnesium transport protein CorA, transmembrane region"/>
    <property type="match status" value="1"/>
</dbReference>
<keyword evidence="4 5" id="KW-0472">Membrane</keyword>
<feature type="transmembrane region" description="Helical" evidence="5">
    <location>
        <begin position="183"/>
        <end position="204"/>
    </location>
</feature>
<evidence type="ECO:0000313" key="6">
    <source>
        <dbReference type="EMBL" id="KIN08700.1"/>
    </source>
</evidence>
<dbReference type="OrthoDB" id="2830640at2759"/>
<evidence type="ECO:0000313" key="7">
    <source>
        <dbReference type="Proteomes" id="UP000054321"/>
    </source>
</evidence>
<feature type="transmembrane region" description="Helical" evidence="5">
    <location>
        <begin position="146"/>
        <end position="171"/>
    </location>
</feature>
<gene>
    <name evidence="6" type="ORF">OIDMADRAFT_153277</name>
</gene>
<protein>
    <submittedName>
        <fullName evidence="6">Uncharacterized protein</fullName>
    </submittedName>
</protein>
<accession>A0A0C3I0V4</accession>
<dbReference type="AlphaFoldDB" id="A0A0C3I0V4"/>
<evidence type="ECO:0000256" key="4">
    <source>
        <dbReference type="ARBA" id="ARBA00023136"/>
    </source>
</evidence>
<name>A0A0C3I0V4_OIDMZ</name>
<dbReference type="Proteomes" id="UP000054321">
    <property type="component" value="Unassembled WGS sequence"/>
</dbReference>
<evidence type="ECO:0000256" key="3">
    <source>
        <dbReference type="ARBA" id="ARBA00022989"/>
    </source>
</evidence>
<proteinExistence type="predicted"/>
<dbReference type="STRING" id="913774.A0A0C3I0V4"/>
<keyword evidence="3 5" id="KW-1133">Transmembrane helix</keyword>
<dbReference type="SUPFAM" id="SSF144083">
    <property type="entry name" value="Magnesium transport protein CorA, transmembrane region"/>
    <property type="match status" value="1"/>
</dbReference>